<comment type="subcellular location">
    <subcellularLocation>
        <location evidence="1">Membrane</location>
        <topology evidence="1">Single-pass membrane protein</topology>
    </subcellularLocation>
</comment>
<keyword evidence="3 5" id="KW-1133">Transmembrane helix</keyword>
<dbReference type="InterPro" id="IPR004864">
    <property type="entry name" value="LEA_2"/>
</dbReference>
<evidence type="ECO:0000313" key="8">
    <source>
        <dbReference type="Proteomes" id="UP000249390"/>
    </source>
</evidence>
<organism evidence="7 8">
    <name type="scientific">Cuscuta australis</name>
    <dbReference type="NCBI Taxonomy" id="267555"/>
    <lineage>
        <taxon>Eukaryota</taxon>
        <taxon>Viridiplantae</taxon>
        <taxon>Streptophyta</taxon>
        <taxon>Embryophyta</taxon>
        <taxon>Tracheophyta</taxon>
        <taxon>Spermatophyta</taxon>
        <taxon>Magnoliopsida</taxon>
        <taxon>eudicotyledons</taxon>
        <taxon>Gunneridae</taxon>
        <taxon>Pentapetalae</taxon>
        <taxon>asterids</taxon>
        <taxon>lamiids</taxon>
        <taxon>Solanales</taxon>
        <taxon>Convolvulaceae</taxon>
        <taxon>Cuscuteae</taxon>
        <taxon>Cuscuta</taxon>
        <taxon>Cuscuta subgen. Grammica</taxon>
        <taxon>Cuscuta sect. Cleistogrammica</taxon>
    </lineage>
</organism>
<dbReference type="Pfam" id="PF03168">
    <property type="entry name" value="LEA_2"/>
    <property type="match status" value="1"/>
</dbReference>
<dbReference type="EMBL" id="NQVE01000046">
    <property type="protein sequence ID" value="RAL51739.1"/>
    <property type="molecule type" value="Genomic_DNA"/>
</dbReference>
<evidence type="ECO:0000256" key="1">
    <source>
        <dbReference type="ARBA" id="ARBA00004167"/>
    </source>
</evidence>
<dbReference type="AlphaFoldDB" id="A0A328E567"/>
<proteinExistence type="predicted"/>
<evidence type="ECO:0000313" key="7">
    <source>
        <dbReference type="EMBL" id="RAL51739.1"/>
    </source>
</evidence>
<feature type="transmembrane region" description="Helical" evidence="5">
    <location>
        <begin position="20"/>
        <end position="42"/>
    </location>
</feature>
<evidence type="ECO:0000256" key="5">
    <source>
        <dbReference type="SAM" id="Phobius"/>
    </source>
</evidence>
<dbReference type="PANTHER" id="PTHR31415:SF51">
    <property type="entry name" value="LATE EMBRYOGENESIS ABUNDANT (LEA) HYDROXYPROLINE-RICH GLYCOPROTEIN FAMILY"/>
    <property type="match status" value="1"/>
</dbReference>
<dbReference type="GO" id="GO:0009506">
    <property type="term" value="C:plasmodesma"/>
    <property type="evidence" value="ECO:0007669"/>
    <property type="project" value="TreeGrafter"/>
</dbReference>
<evidence type="ECO:0000256" key="3">
    <source>
        <dbReference type="ARBA" id="ARBA00022989"/>
    </source>
</evidence>
<dbReference type="GO" id="GO:0005886">
    <property type="term" value="C:plasma membrane"/>
    <property type="evidence" value="ECO:0007669"/>
    <property type="project" value="TreeGrafter"/>
</dbReference>
<evidence type="ECO:0000256" key="4">
    <source>
        <dbReference type="ARBA" id="ARBA00023136"/>
    </source>
</evidence>
<evidence type="ECO:0000256" key="2">
    <source>
        <dbReference type="ARBA" id="ARBA00022692"/>
    </source>
</evidence>
<dbReference type="PANTHER" id="PTHR31415">
    <property type="entry name" value="OS05G0367900 PROTEIN"/>
    <property type="match status" value="1"/>
</dbReference>
<name>A0A328E567_9ASTE</name>
<dbReference type="InterPro" id="IPR044839">
    <property type="entry name" value="NDR1-like"/>
</dbReference>
<accession>A0A328E567</accession>
<keyword evidence="8" id="KW-1185">Reference proteome</keyword>
<sequence length="210" mass="23579">MSVKECSHHTDRKKKRIRRFLSGLMIFLFVILLVILIIWAIIQPKKPNFVLRQATIFNFNVSAPNVFSTTIQVTVTARNPNSNVGIYYDKLDVYATYSGQQVTYFSEISPVYQGHKDVNVWSPFLRGNNVPIAPFYGPDLTRDKADGAVWLTFKIAGRVRWRVGDVITGRYHLHVDCPAFIPLGTTPGDGGIVVGNAVKYQLSQSCDVSV</sequence>
<protein>
    <recommendedName>
        <fullName evidence="6">Late embryogenesis abundant protein LEA-2 subgroup domain-containing protein</fullName>
    </recommendedName>
</protein>
<reference evidence="7 8" key="1">
    <citation type="submission" date="2018-06" db="EMBL/GenBank/DDBJ databases">
        <title>The Genome of Cuscuta australis (Dodder) Provides Insight into the Evolution of Plant Parasitism.</title>
        <authorList>
            <person name="Liu H."/>
        </authorList>
    </citation>
    <scope>NUCLEOTIDE SEQUENCE [LARGE SCALE GENOMIC DNA]</scope>
    <source>
        <strain evidence="8">cv. Yunnan</strain>
        <tissue evidence="7">Vines</tissue>
    </source>
</reference>
<comment type="caution">
    <text evidence="7">The sequence shown here is derived from an EMBL/GenBank/DDBJ whole genome shotgun (WGS) entry which is preliminary data.</text>
</comment>
<gene>
    <name evidence="7" type="ORF">DM860_010457</name>
</gene>
<feature type="domain" description="Late embryogenesis abundant protein LEA-2 subgroup" evidence="6">
    <location>
        <begin position="74"/>
        <end position="177"/>
    </location>
</feature>
<dbReference type="GO" id="GO:0098542">
    <property type="term" value="P:defense response to other organism"/>
    <property type="evidence" value="ECO:0007669"/>
    <property type="project" value="InterPro"/>
</dbReference>
<dbReference type="Proteomes" id="UP000249390">
    <property type="component" value="Unassembled WGS sequence"/>
</dbReference>
<keyword evidence="2 5" id="KW-0812">Transmembrane</keyword>
<keyword evidence="4 5" id="KW-0472">Membrane</keyword>
<evidence type="ECO:0000259" key="6">
    <source>
        <dbReference type="Pfam" id="PF03168"/>
    </source>
</evidence>